<dbReference type="EMBL" id="BAAAHD010000033">
    <property type="protein sequence ID" value="GAA0573635.1"/>
    <property type="molecule type" value="Genomic_DNA"/>
</dbReference>
<gene>
    <name evidence="5" type="ORF">F4557_001439</name>
    <name evidence="4" type="ORF">GCM10009546_40420</name>
</gene>
<accession>A0A7W7I9I1</accession>
<reference evidence="5 6" key="2">
    <citation type="submission" date="2020-08" db="EMBL/GenBank/DDBJ databases">
        <title>Sequencing the genomes of 1000 actinobacteria strains.</title>
        <authorList>
            <person name="Klenk H.-P."/>
        </authorList>
    </citation>
    <scope>NUCLEOTIDE SEQUENCE [LARGE SCALE GENOMIC DNA]</scope>
    <source>
        <strain evidence="5 6">DSM 44772</strain>
    </source>
</reference>
<keyword evidence="2" id="KW-0472">Membrane</keyword>
<feature type="transmembrane region" description="Helical" evidence="2">
    <location>
        <begin position="281"/>
        <end position="303"/>
    </location>
</feature>
<keyword evidence="2" id="KW-1133">Transmembrane helix</keyword>
<proteinExistence type="predicted"/>
<name>A0A7W7I9I1_9ACTN</name>
<keyword evidence="2" id="KW-0812">Transmembrane</keyword>
<organism evidence="5 6">
    <name type="scientific">Actinomadura livida</name>
    <dbReference type="NCBI Taxonomy" id="79909"/>
    <lineage>
        <taxon>Bacteria</taxon>
        <taxon>Bacillati</taxon>
        <taxon>Actinomycetota</taxon>
        <taxon>Actinomycetes</taxon>
        <taxon>Streptosporangiales</taxon>
        <taxon>Thermomonosporaceae</taxon>
        <taxon>Actinomadura</taxon>
    </lineage>
</organism>
<dbReference type="Proteomes" id="UP000549343">
    <property type="component" value="Unassembled WGS sequence"/>
</dbReference>
<evidence type="ECO:0000313" key="5">
    <source>
        <dbReference type="EMBL" id="MBB4773021.1"/>
    </source>
</evidence>
<evidence type="ECO:0000313" key="7">
    <source>
        <dbReference type="Proteomes" id="UP001501427"/>
    </source>
</evidence>
<evidence type="ECO:0000256" key="1">
    <source>
        <dbReference type="SAM" id="MobiDB-lite"/>
    </source>
</evidence>
<reference evidence="4" key="3">
    <citation type="submission" date="2023-12" db="EMBL/GenBank/DDBJ databases">
        <authorList>
            <person name="Sun Q."/>
            <person name="Inoue M."/>
        </authorList>
    </citation>
    <scope>NUCLEOTIDE SEQUENCE</scope>
    <source>
        <strain evidence="4">JCM 10667</strain>
    </source>
</reference>
<feature type="compositionally biased region" description="Polar residues" evidence="1">
    <location>
        <begin position="1"/>
        <end position="11"/>
    </location>
</feature>
<feature type="region of interest" description="Disordered" evidence="1">
    <location>
        <begin position="1"/>
        <end position="25"/>
    </location>
</feature>
<dbReference type="Pfam" id="PF14258">
    <property type="entry name" value="DUF4350"/>
    <property type="match status" value="1"/>
</dbReference>
<dbReference type="AlphaFoldDB" id="A0A7W7I9I1"/>
<protein>
    <submittedName>
        <fullName evidence="4">DUF4350 domain-containing protein</fullName>
    </submittedName>
</protein>
<evidence type="ECO:0000256" key="2">
    <source>
        <dbReference type="SAM" id="Phobius"/>
    </source>
</evidence>
<evidence type="ECO:0000313" key="4">
    <source>
        <dbReference type="EMBL" id="GAA0573635.1"/>
    </source>
</evidence>
<sequence length="421" mass="44206">MVTQTPPQSAQAGPGAEPPSARQVAGRRWRSARGVVAVLLAMVVIAVILAALRPATSAEALDPTSPKQDGSRALAEILRQNGTPVHVARDADDAVRQSAPGSVMLVTRTERLTREDLTRLASAQVDLVLVRPTSFALADLAPWVRKDGPTFEDADEPGCTMQAAALAGAVSLHESETYEVTASVTGAVTTCYKTEFGGPRVVQVRHGAKTVTVLGSASPLTNRRLTEEGNAALAMNLLGTNTTGADTPGSDAPGSATSVVWLVPDIPTEGTAAGQQSLGDLLPFGVKLFILQLLVAVLLVALWRGRRLGPVVAEALPVVVRSAETVEGRSRLYRAGHARDRASDALRSGARERLVPLLGLPRSSAQDPSAAQEIVTAVAHRTPYDETYVGAALYGPEPLDDAGLIALSDVLDDLERQVRQS</sequence>
<dbReference type="EMBL" id="JACHMV010000001">
    <property type="protein sequence ID" value="MBB4773021.1"/>
    <property type="molecule type" value="Genomic_DNA"/>
</dbReference>
<keyword evidence="7" id="KW-1185">Reference proteome</keyword>
<evidence type="ECO:0000313" key="6">
    <source>
        <dbReference type="Proteomes" id="UP000549343"/>
    </source>
</evidence>
<dbReference type="RefSeq" id="WP_184880867.1">
    <property type="nucleotide sequence ID" value="NZ_BAAAHD010000033.1"/>
</dbReference>
<dbReference type="InterPro" id="IPR025646">
    <property type="entry name" value="DUF4350"/>
</dbReference>
<feature type="domain" description="DUF4350" evidence="3">
    <location>
        <begin position="64"/>
        <end position="238"/>
    </location>
</feature>
<dbReference type="Proteomes" id="UP001501427">
    <property type="component" value="Unassembled WGS sequence"/>
</dbReference>
<comment type="caution">
    <text evidence="5">The sequence shown here is derived from an EMBL/GenBank/DDBJ whole genome shotgun (WGS) entry which is preliminary data.</text>
</comment>
<feature type="transmembrane region" description="Helical" evidence="2">
    <location>
        <begin position="32"/>
        <end position="52"/>
    </location>
</feature>
<reference evidence="4 7" key="1">
    <citation type="journal article" date="2019" name="Int. J. Syst. Evol. Microbiol.">
        <title>The Global Catalogue of Microorganisms (GCM) 10K type strain sequencing project: providing services to taxonomists for standard genome sequencing and annotation.</title>
        <authorList>
            <consortium name="The Broad Institute Genomics Platform"/>
            <consortium name="The Broad Institute Genome Sequencing Center for Infectious Disease"/>
            <person name="Wu L."/>
            <person name="Ma J."/>
        </authorList>
    </citation>
    <scope>NUCLEOTIDE SEQUENCE [LARGE SCALE GENOMIC DNA]</scope>
    <source>
        <strain evidence="4 7">JCM 10667</strain>
    </source>
</reference>
<evidence type="ECO:0000259" key="3">
    <source>
        <dbReference type="Pfam" id="PF14258"/>
    </source>
</evidence>